<comment type="catalytic activity">
    <reaction evidence="9">
        <text>Release of signal peptides from bacterial membrane prolipoproteins. Hydrolyzes -Xaa-Yaa-Zaa-|-(S,diacylglyceryl)Cys-, in which Xaa is hydrophobic (preferably Leu), and Yaa (Ala or Ser) and Zaa (Gly or Ala) have small, neutral side chains.</text>
        <dbReference type="EC" id="3.4.23.36"/>
    </reaction>
</comment>
<dbReference type="GO" id="GO:0004190">
    <property type="term" value="F:aspartic-type endopeptidase activity"/>
    <property type="evidence" value="ECO:0007669"/>
    <property type="project" value="UniProtKB-UniRule"/>
</dbReference>
<dbReference type="PANTHER" id="PTHR33695:SF1">
    <property type="entry name" value="LIPOPROTEIN SIGNAL PEPTIDASE"/>
    <property type="match status" value="1"/>
</dbReference>
<dbReference type="PRINTS" id="PR00781">
    <property type="entry name" value="LIPOSIGPTASE"/>
</dbReference>
<evidence type="ECO:0000256" key="4">
    <source>
        <dbReference type="ARBA" id="ARBA00022692"/>
    </source>
</evidence>
<keyword evidence="3 9" id="KW-0645">Protease</keyword>
<dbReference type="GeneID" id="81478267"/>
<keyword evidence="5 9" id="KW-0064">Aspartyl protease</keyword>
<dbReference type="NCBIfam" id="TIGR00077">
    <property type="entry name" value="lspA"/>
    <property type="match status" value="1"/>
</dbReference>
<sequence>MSNRSRLTFYLISLFILIDWITKFAIMLHKEDVLTNYPILYQYSWGKFFLCIAPTFNEGAAFGLFAQYKAFLFIIRVAIIIFLLSYLFFKKNISPTLRLAFILLCAGAIGNLGDMIFYKHVIDFISIGYKHWVFPTFNLADIFISLGTLIFVGKLYFPSKQKIK</sequence>
<dbReference type="STRING" id="1143323.M787_002980"/>
<comment type="similarity">
    <text evidence="1 9 10">Belongs to the peptidase A8 family.</text>
</comment>
<organism evidence="11 12">
    <name type="scientific">Chlamydia gallinacea 08-1274/3</name>
    <dbReference type="NCBI Taxonomy" id="1143323"/>
    <lineage>
        <taxon>Bacteria</taxon>
        <taxon>Pseudomonadati</taxon>
        <taxon>Chlamydiota</taxon>
        <taxon>Chlamydiia</taxon>
        <taxon>Chlamydiales</taxon>
        <taxon>Chlamydiaceae</taxon>
        <taxon>Chlamydia/Chlamydophila group</taxon>
        <taxon>Chlamydia</taxon>
    </lineage>
</organism>
<dbReference type="AlphaFoldDB" id="A0A173DZE0"/>
<feature type="transmembrane region" description="Helical" evidence="9">
    <location>
        <begin position="137"/>
        <end position="157"/>
    </location>
</feature>
<dbReference type="GO" id="GO:0005886">
    <property type="term" value="C:plasma membrane"/>
    <property type="evidence" value="ECO:0007669"/>
    <property type="project" value="UniProtKB-SubCell"/>
</dbReference>
<comment type="subcellular location">
    <subcellularLocation>
        <location evidence="9">Cell membrane</location>
        <topology evidence="9">Multi-pass membrane protein</topology>
    </subcellularLocation>
</comment>
<comment type="function">
    <text evidence="9">This protein specifically catalyzes the removal of signal peptides from prolipoproteins.</text>
</comment>
<evidence type="ECO:0000256" key="10">
    <source>
        <dbReference type="RuleBase" id="RU004181"/>
    </source>
</evidence>
<name>A0A173DZE0_9CHLA</name>
<evidence type="ECO:0000256" key="7">
    <source>
        <dbReference type="ARBA" id="ARBA00022989"/>
    </source>
</evidence>
<feature type="transmembrane region" description="Helical" evidence="9">
    <location>
        <begin position="96"/>
        <end position="117"/>
    </location>
</feature>
<proteinExistence type="inferred from homology"/>
<evidence type="ECO:0000256" key="6">
    <source>
        <dbReference type="ARBA" id="ARBA00022801"/>
    </source>
</evidence>
<feature type="active site" evidence="9">
    <location>
        <position position="141"/>
    </location>
</feature>
<gene>
    <name evidence="9" type="primary">lspA</name>
    <name evidence="11" type="ORF">M787_002980</name>
</gene>
<dbReference type="EMBL" id="CP015840">
    <property type="protein sequence ID" value="ANG66273.1"/>
    <property type="molecule type" value="Genomic_DNA"/>
</dbReference>
<evidence type="ECO:0000256" key="3">
    <source>
        <dbReference type="ARBA" id="ARBA00022670"/>
    </source>
</evidence>
<dbReference type="eggNOG" id="COG0597">
    <property type="taxonomic scope" value="Bacteria"/>
</dbReference>
<keyword evidence="6 9" id="KW-0378">Hydrolase</keyword>
<dbReference type="GO" id="GO:0006508">
    <property type="term" value="P:proteolysis"/>
    <property type="evidence" value="ECO:0007669"/>
    <property type="project" value="UniProtKB-KW"/>
</dbReference>
<dbReference type="EC" id="3.4.23.36" evidence="9"/>
<keyword evidence="7 9" id="KW-1133">Transmembrane helix</keyword>
<reference evidence="11 12" key="1">
    <citation type="journal article" date="2014" name="Syst. Appl. Microbiol.">
        <title>Evidence for the existence of two new members of the family Chlamydiaceae and proposal of Chlamydia avium sp. nov. and Chlamydia gallinacea sp. nov.</title>
        <authorList>
            <person name="Sachse K."/>
            <person name="Laroucau K."/>
            <person name="Riege K."/>
            <person name="Wehner S."/>
            <person name="Dilcher M."/>
            <person name="Creasy H.H."/>
            <person name="Weidmann M."/>
            <person name="Myers G."/>
            <person name="Vorimore F."/>
            <person name="Vicari N."/>
            <person name="Magnino S."/>
            <person name="Liebler-Tenorio E."/>
            <person name="Ruettger A."/>
            <person name="Bavoil P.M."/>
            <person name="Hufert F.T."/>
            <person name="Rossello-Mora R."/>
            <person name="Marz M."/>
        </authorList>
    </citation>
    <scope>NUCLEOTIDE SEQUENCE [LARGE SCALE GENOMIC DNA]</scope>
    <source>
        <strain evidence="11 12">08-1274/3</strain>
    </source>
</reference>
<feature type="transmembrane region" description="Helical" evidence="9">
    <location>
        <begin position="70"/>
        <end position="89"/>
    </location>
</feature>
<dbReference type="Proteomes" id="UP000019147">
    <property type="component" value="Chromosome"/>
</dbReference>
<accession>A0A173DZE0</accession>
<evidence type="ECO:0000256" key="8">
    <source>
        <dbReference type="ARBA" id="ARBA00023136"/>
    </source>
</evidence>
<evidence type="ECO:0000256" key="1">
    <source>
        <dbReference type="ARBA" id="ARBA00006139"/>
    </source>
</evidence>
<keyword evidence="4 9" id="KW-0812">Transmembrane</keyword>
<evidence type="ECO:0000256" key="9">
    <source>
        <dbReference type="HAMAP-Rule" id="MF_00161"/>
    </source>
</evidence>
<feature type="active site" evidence="9">
    <location>
        <position position="123"/>
    </location>
</feature>
<dbReference type="Pfam" id="PF01252">
    <property type="entry name" value="Peptidase_A8"/>
    <property type="match status" value="1"/>
</dbReference>
<dbReference type="HAMAP" id="MF_00161">
    <property type="entry name" value="LspA"/>
    <property type="match status" value="1"/>
</dbReference>
<dbReference type="PANTHER" id="PTHR33695">
    <property type="entry name" value="LIPOPROTEIN SIGNAL PEPTIDASE"/>
    <property type="match status" value="1"/>
</dbReference>
<evidence type="ECO:0000256" key="2">
    <source>
        <dbReference type="ARBA" id="ARBA00022475"/>
    </source>
</evidence>
<dbReference type="InterPro" id="IPR001872">
    <property type="entry name" value="Peptidase_A8"/>
</dbReference>
<dbReference type="KEGG" id="cgz:M787_002980"/>
<dbReference type="OrthoDB" id="9810259at2"/>
<comment type="pathway">
    <text evidence="9">Protein modification; lipoprotein biosynthesis (signal peptide cleavage).</text>
</comment>
<evidence type="ECO:0000256" key="5">
    <source>
        <dbReference type="ARBA" id="ARBA00022750"/>
    </source>
</evidence>
<evidence type="ECO:0000313" key="11">
    <source>
        <dbReference type="EMBL" id="ANG66273.1"/>
    </source>
</evidence>
<feature type="transmembrane region" description="Helical" evidence="9">
    <location>
        <begin position="7"/>
        <end position="28"/>
    </location>
</feature>
<protein>
    <recommendedName>
        <fullName evidence="9">Lipoprotein signal peptidase</fullName>
        <ecNumber evidence="9">3.4.23.36</ecNumber>
    </recommendedName>
    <alternativeName>
        <fullName evidence="9">Prolipoprotein signal peptidase</fullName>
    </alternativeName>
    <alternativeName>
        <fullName evidence="9">Signal peptidase II</fullName>
        <shortName evidence="9">SPase II</shortName>
    </alternativeName>
</protein>
<keyword evidence="8 9" id="KW-0472">Membrane</keyword>
<dbReference type="UniPathway" id="UPA00665"/>
<dbReference type="RefSeq" id="WP_021828087.1">
    <property type="nucleotide sequence ID" value="NZ_CP015840.1"/>
</dbReference>
<evidence type="ECO:0000313" key="12">
    <source>
        <dbReference type="Proteomes" id="UP000019147"/>
    </source>
</evidence>
<keyword evidence="2 9" id="KW-1003">Cell membrane</keyword>